<dbReference type="Proteomes" id="UP000036681">
    <property type="component" value="Unplaced"/>
</dbReference>
<sequence>MKCAELKKSVRSGGERFENRQTELEKEFDALWKMAEERRKQLENAVHLYQYLRESQELELWINEQLQIAMSEDYGQDYEHLKV</sequence>
<dbReference type="Gene3D" id="1.20.58.60">
    <property type="match status" value="1"/>
</dbReference>
<organism evidence="1 2">
    <name type="scientific">Ascaris lumbricoides</name>
    <name type="common">Giant roundworm</name>
    <dbReference type="NCBI Taxonomy" id="6252"/>
    <lineage>
        <taxon>Eukaryota</taxon>
        <taxon>Metazoa</taxon>
        <taxon>Ecdysozoa</taxon>
        <taxon>Nematoda</taxon>
        <taxon>Chromadorea</taxon>
        <taxon>Rhabditida</taxon>
        <taxon>Spirurina</taxon>
        <taxon>Ascaridomorpha</taxon>
        <taxon>Ascaridoidea</taxon>
        <taxon>Ascarididae</taxon>
        <taxon>Ascaris</taxon>
    </lineage>
</organism>
<dbReference type="AlphaFoldDB" id="A0A0M3IXP7"/>
<accession>A0A0M3IXP7</accession>
<dbReference type="InterPro" id="IPR002017">
    <property type="entry name" value="Spectrin_repeat"/>
</dbReference>
<reference evidence="2" key="1">
    <citation type="submission" date="2017-02" db="UniProtKB">
        <authorList>
            <consortium name="WormBaseParasite"/>
        </authorList>
    </citation>
    <scope>IDENTIFICATION</scope>
</reference>
<keyword evidence="1" id="KW-1185">Reference proteome</keyword>
<dbReference type="Pfam" id="PF00435">
    <property type="entry name" value="Spectrin"/>
    <property type="match status" value="1"/>
</dbReference>
<protein>
    <submittedName>
        <fullName evidence="2">Spectrin alpha chain</fullName>
    </submittedName>
</protein>
<name>A0A0M3IXP7_ASCLU</name>
<dbReference type="WBParaSite" id="ALUE_0002352501-mRNA-1">
    <property type="protein sequence ID" value="ALUE_0002352501-mRNA-1"/>
    <property type="gene ID" value="ALUE_0002352501"/>
</dbReference>
<evidence type="ECO:0000313" key="1">
    <source>
        <dbReference type="Proteomes" id="UP000036681"/>
    </source>
</evidence>
<proteinExistence type="predicted"/>
<evidence type="ECO:0000313" key="2">
    <source>
        <dbReference type="WBParaSite" id="ALUE_0002352501-mRNA-1"/>
    </source>
</evidence>
<dbReference type="PANTHER" id="PTHR11915">
    <property type="entry name" value="SPECTRIN/FILAMIN RELATED CYTOSKELETAL PROTEIN"/>
    <property type="match status" value="1"/>
</dbReference>
<dbReference type="SUPFAM" id="SSF46966">
    <property type="entry name" value="Spectrin repeat"/>
    <property type="match status" value="1"/>
</dbReference>